<comment type="caution">
    <text evidence="1">The sequence shown here is derived from an EMBL/GenBank/DDBJ whole genome shotgun (WGS) entry which is preliminary data.</text>
</comment>
<name>A0ABU0MSR9_9PROT</name>
<keyword evidence="2" id="KW-1185">Reference proteome</keyword>
<evidence type="ECO:0000313" key="1">
    <source>
        <dbReference type="EMBL" id="MDQ0536515.1"/>
    </source>
</evidence>
<dbReference type="Proteomes" id="UP001244552">
    <property type="component" value="Unassembled WGS sequence"/>
</dbReference>
<evidence type="ECO:0008006" key="3">
    <source>
        <dbReference type="Google" id="ProtNLM"/>
    </source>
</evidence>
<evidence type="ECO:0000313" key="2">
    <source>
        <dbReference type="Proteomes" id="UP001244552"/>
    </source>
</evidence>
<dbReference type="EMBL" id="JAUSVU010000028">
    <property type="protein sequence ID" value="MDQ0536515.1"/>
    <property type="molecule type" value="Genomic_DNA"/>
</dbReference>
<reference evidence="1 2" key="1">
    <citation type="submission" date="2023-07" db="EMBL/GenBank/DDBJ databases">
        <title>Genomic Encyclopedia of Type Strains, Phase IV (KMG-IV): sequencing the most valuable type-strain genomes for metagenomic binning, comparative biology and taxonomic classification.</title>
        <authorList>
            <person name="Goeker M."/>
        </authorList>
    </citation>
    <scope>NUCLEOTIDE SEQUENCE [LARGE SCALE GENOMIC DNA]</scope>
    <source>
        <strain evidence="1 2">DSM 19922</strain>
    </source>
</reference>
<organism evidence="1 2">
    <name type="scientific">Azospirillum picis</name>
    <dbReference type="NCBI Taxonomy" id="488438"/>
    <lineage>
        <taxon>Bacteria</taxon>
        <taxon>Pseudomonadati</taxon>
        <taxon>Pseudomonadota</taxon>
        <taxon>Alphaproteobacteria</taxon>
        <taxon>Rhodospirillales</taxon>
        <taxon>Azospirillaceae</taxon>
        <taxon>Azospirillum</taxon>
    </lineage>
</organism>
<proteinExistence type="predicted"/>
<dbReference type="RefSeq" id="WP_209989447.1">
    <property type="nucleotide sequence ID" value="NZ_JAGINO010000028.1"/>
</dbReference>
<sequence>MTRTFTDKEIQVLKLTVSTIEEILRIKATYDIHRYIINKAERSYQDFEAELHVDYDITGTGVLATSVNIRTAQEEDDDKIVKTDLPLAPESISENIGSFPLEKATASYLFTILEVYGNSVVDIINPGSINKNKAWHEDVKGFADLRDSVQLDKACEAFGKHFAVPGNLVLDHAARRMVRLKKERNDFAHEGSGKVDVLSYLEDVVTVICQIAFMTTKEERLSVYPWEDYEGTFSPTSSY</sequence>
<protein>
    <recommendedName>
        <fullName evidence="3">MAE-28990/MAE-18760-like HEPN domain-containing protein</fullName>
    </recommendedName>
</protein>
<accession>A0ABU0MSR9</accession>
<gene>
    <name evidence="1" type="ORF">QO018_005412</name>
</gene>